<comment type="subcellular location">
    <subcellularLocation>
        <location evidence="2">Secreted</location>
    </subcellularLocation>
</comment>
<feature type="compositionally biased region" description="Basic residues" evidence="16">
    <location>
        <begin position="384"/>
        <end position="393"/>
    </location>
</feature>
<evidence type="ECO:0000256" key="3">
    <source>
        <dbReference type="ARBA" id="ARBA00022525"/>
    </source>
</evidence>
<dbReference type="GO" id="GO:0030245">
    <property type="term" value="P:cellulose catabolic process"/>
    <property type="evidence" value="ECO:0007669"/>
    <property type="project" value="UniProtKB-KW"/>
</dbReference>
<evidence type="ECO:0000256" key="12">
    <source>
        <dbReference type="ARBA" id="ARBA00023326"/>
    </source>
</evidence>
<evidence type="ECO:0000256" key="14">
    <source>
        <dbReference type="ARBA" id="ARBA00045077"/>
    </source>
</evidence>
<dbReference type="STRING" id="1314781.A0A165NX51"/>
<feature type="compositionally biased region" description="Basic residues" evidence="16">
    <location>
        <begin position="330"/>
        <end position="341"/>
    </location>
</feature>
<dbReference type="EMBL" id="KV425894">
    <property type="protein sequence ID" value="KZW01345.1"/>
    <property type="molecule type" value="Genomic_DNA"/>
</dbReference>
<dbReference type="GO" id="GO:0004497">
    <property type="term" value="F:monooxygenase activity"/>
    <property type="evidence" value="ECO:0007669"/>
    <property type="project" value="UniProtKB-KW"/>
</dbReference>
<sequence length="393" mass="41577">MKFLYAVVAAACASLVSAHGVVEVFTADGKDYKGPGPLEEDGPAMPNSPIRRVGANGPVSDVTSPDMACGVGNPPPTGGIATVSAGSDVKFQMSKDWPHEEGPITLYMGKCSDTADKCDSSQVKWFKVDAKGLNDDGTWYQKNIAEGKAGVATIPAGLENGNYLLRYEILALHRAQDIGGAEFFISCTQIQLVNGGSAKPTASELVSFPGAYSATAPGIKVDIYTDFHSYSYPGPPLFDGANGDSGSSGGESSSTSSEPNAPTSTETPRATSTEPSEPTSTQSAEPTSTEPSEPTPTESAEPTTTESAEPTPSTDASEPTSTPTKPSTCKQKRALKQKKDKRALEQQKKRAVDSERLHRGLANKLKTKTRIGRPVVPLQSARRSNVHRRRFTH</sequence>
<feature type="compositionally biased region" description="Low complexity" evidence="16">
    <location>
        <begin position="239"/>
        <end position="328"/>
    </location>
</feature>
<evidence type="ECO:0000256" key="15">
    <source>
        <dbReference type="ARBA" id="ARBA00047174"/>
    </source>
</evidence>
<reference evidence="19 20" key="1">
    <citation type="journal article" date="2016" name="Mol. Biol. Evol.">
        <title>Comparative Genomics of Early-Diverging Mushroom-Forming Fungi Provides Insights into the Origins of Lignocellulose Decay Capabilities.</title>
        <authorList>
            <person name="Nagy L.G."/>
            <person name="Riley R."/>
            <person name="Tritt A."/>
            <person name="Adam C."/>
            <person name="Daum C."/>
            <person name="Floudas D."/>
            <person name="Sun H."/>
            <person name="Yadav J.S."/>
            <person name="Pangilinan J."/>
            <person name="Larsson K.H."/>
            <person name="Matsuura K."/>
            <person name="Barry K."/>
            <person name="Labutti K."/>
            <person name="Kuo R."/>
            <person name="Ohm R.A."/>
            <person name="Bhattacharya S.S."/>
            <person name="Shirouzu T."/>
            <person name="Yoshinaga Y."/>
            <person name="Martin F.M."/>
            <person name="Grigoriev I.V."/>
            <person name="Hibbett D.S."/>
        </authorList>
    </citation>
    <scope>NUCLEOTIDE SEQUENCE [LARGE SCALE GENOMIC DNA]</scope>
    <source>
        <strain evidence="19 20">HHB12029</strain>
    </source>
</reference>
<comment type="cofactor">
    <cofactor evidence="1">
        <name>Cu(2+)</name>
        <dbReference type="ChEBI" id="CHEBI:29036"/>
    </cofactor>
</comment>
<evidence type="ECO:0000256" key="7">
    <source>
        <dbReference type="ARBA" id="ARBA00023002"/>
    </source>
</evidence>
<keyword evidence="3" id="KW-0964">Secreted</keyword>
<evidence type="ECO:0000256" key="2">
    <source>
        <dbReference type="ARBA" id="ARBA00004613"/>
    </source>
</evidence>
<keyword evidence="20" id="KW-1185">Reference proteome</keyword>
<evidence type="ECO:0000313" key="20">
    <source>
        <dbReference type="Proteomes" id="UP000077266"/>
    </source>
</evidence>
<keyword evidence="7" id="KW-0560">Oxidoreductase</keyword>
<feature type="domain" description="Auxiliary Activity family 9 catalytic" evidence="18">
    <location>
        <begin position="19"/>
        <end position="230"/>
    </location>
</feature>
<keyword evidence="11" id="KW-0119">Carbohydrate metabolism</keyword>
<dbReference type="AlphaFoldDB" id="A0A165NX51"/>
<dbReference type="Pfam" id="PF03443">
    <property type="entry name" value="AA9"/>
    <property type="match status" value="1"/>
</dbReference>
<evidence type="ECO:0000256" key="9">
    <source>
        <dbReference type="ARBA" id="ARBA00023033"/>
    </source>
</evidence>
<dbReference type="InterPro" id="IPR049892">
    <property type="entry name" value="AA9"/>
</dbReference>
<feature type="region of interest" description="Disordered" evidence="16">
    <location>
        <begin position="238"/>
        <end position="393"/>
    </location>
</feature>
<feature type="chain" id="PRO_5007863557" description="lytic cellulose monooxygenase (C4-dehydrogenating)" evidence="17">
    <location>
        <begin position="19"/>
        <end position="393"/>
    </location>
</feature>
<evidence type="ECO:0000256" key="8">
    <source>
        <dbReference type="ARBA" id="ARBA00023008"/>
    </source>
</evidence>
<protein>
    <recommendedName>
        <fullName evidence="15">lytic cellulose monooxygenase (C4-dehydrogenating)</fullName>
        <ecNumber evidence="15">1.14.99.56</ecNumber>
    </recommendedName>
</protein>
<keyword evidence="4" id="KW-0479">Metal-binding</keyword>
<feature type="signal peptide" evidence="17">
    <location>
        <begin position="1"/>
        <end position="18"/>
    </location>
</feature>
<dbReference type="OrthoDB" id="4849160at2759"/>
<keyword evidence="5 17" id="KW-0732">Signal</keyword>
<feature type="compositionally biased region" description="Basic residues" evidence="16">
    <location>
        <begin position="359"/>
        <end position="371"/>
    </location>
</feature>
<dbReference type="CDD" id="cd21175">
    <property type="entry name" value="LPMO_AA9"/>
    <property type="match status" value="1"/>
</dbReference>
<gene>
    <name evidence="19" type="ORF">EXIGLDRAFT_830087</name>
</gene>
<comment type="catalytic activity">
    <reaction evidence="14">
        <text>[(1-&gt;4)-beta-D-glucosyl]n+m + reduced acceptor + O2 = 4-dehydro-beta-D-glucosyl-[(1-&gt;4)-beta-D-glucosyl]n-1 + [(1-&gt;4)-beta-D-glucosyl]m + acceptor + H2O.</text>
        <dbReference type="EC" id="1.14.99.56"/>
    </reaction>
</comment>
<dbReference type="GO" id="GO:0046872">
    <property type="term" value="F:metal ion binding"/>
    <property type="evidence" value="ECO:0007669"/>
    <property type="project" value="UniProtKB-KW"/>
</dbReference>
<keyword evidence="6" id="KW-0136">Cellulose degradation</keyword>
<name>A0A165NX51_EXIGL</name>
<dbReference type="Gene3D" id="2.70.50.70">
    <property type="match status" value="1"/>
</dbReference>
<evidence type="ECO:0000313" key="19">
    <source>
        <dbReference type="EMBL" id="KZW01345.1"/>
    </source>
</evidence>
<accession>A0A165NX51</accession>
<evidence type="ECO:0000256" key="16">
    <source>
        <dbReference type="SAM" id="MobiDB-lite"/>
    </source>
</evidence>
<dbReference type="PANTHER" id="PTHR33353:SF10">
    <property type="entry name" value="ENDO-BETA-1,4-GLUCANASE D"/>
    <property type="match status" value="1"/>
</dbReference>
<dbReference type="PANTHER" id="PTHR33353">
    <property type="entry name" value="PUTATIVE (AFU_ORTHOLOGUE AFUA_1G12560)-RELATED"/>
    <property type="match status" value="1"/>
</dbReference>
<evidence type="ECO:0000256" key="13">
    <source>
        <dbReference type="ARBA" id="ARBA00044502"/>
    </source>
</evidence>
<proteinExistence type="inferred from homology"/>
<evidence type="ECO:0000256" key="6">
    <source>
        <dbReference type="ARBA" id="ARBA00023001"/>
    </source>
</evidence>
<keyword evidence="10" id="KW-1015">Disulfide bond</keyword>
<keyword evidence="12" id="KW-0624">Polysaccharide degradation</keyword>
<evidence type="ECO:0000256" key="5">
    <source>
        <dbReference type="ARBA" id="ARBA00022729"/>
    </source>
</evidence>
<evidence type="ECO:0000256" key="10">
    <source>
        <dbReference type="ARBA" id="ARBA00023157"/>
    </source>
</evidence>
<evidence type="ECO:0000256" key="1">
    <source>
        <dbReference type="ARBA" id="ARBA00001973"/>
    </source>
</evidence>
<keyword evidence="9" id="KW-0503">Monooxygenase</keyword>
<evidence type="ECO:0000259" key="18">
    <source>
        <dbReference type="Pfam" id="PF03443"/>
    </source>
</evidence>
<dbReference type="InParanoid" id="A0A165NX51"/>
<comment type="similarity">
    <text evidence="13">Belongs to the polysaccharide monooxygenase AA9 family.</text>
</comment>
<evidence type="ECO:0000256" key="11">
    <source>
        <dbReference type="ARBA" id="ARBA00023277"/>
    </source>
</evidence>
<evidence type="ECO:0000256" key="4">
    <source>
        <dbReference type="ARBA" id="ARBA00022723"/>
    </source>
</evidence>
<organism evidence="19 20">
    <name type="scientific">Exidia glandulosa HHB12029</name>
    <dbReference type="NCBI Taxonomy" id="1314781"/>
    <lineage>
        <taxon>Eukaryota</taxon>
        <taxon>Fungi</taxon>
        <taxon>Dikarya</taxon>
        <taxon>Basidiomycota</taxon>
        <taxon>Agaricomycotina</taxon>
        <taxon>Agaricomycetes</taxon>
        <taxon>Auriculariales</taxon>
        <taxon>Exidiaceae</taxon>
        <taxon>Exidia</taxon>
    </lineage>
</organism>
<dbReference type="InterPro" id="IPR005103">
    <property type="entry name" value="AA9_LPMO"/>
</dbReference>
<evidence type="ECO:0000256" key="17">
    <source>
        <dbReference type="SAM" id="SignalP"/>
    </source>
</evidence>
<keyword evidence="8" id="KW-0186">Copper</keyword>
<feature type="compositionally biased region" description="Basic and acidic residues" evidence="16">
    <location>
        <begin position="342"/>
        <end position="358"/>
    </location>
</feature>
<dbReference type="EC" id="1.14.99.56" evidence="15"/>
<dbReference type="Proteomes" id="UP000077266">
    <property type="component" value="Unassembled WGS sequence"/>
</dbReference>
<dbReference type="GO" id="GO:0005576">
    <property type="term" value="C:extracellular region"/>
    <property type="evidence" value="ECO:0007669"/>
    <property type="project" value="UniProtKB-SubCell"/>
</dbReference>